<sequence>MTSPAHLSGGPGESSALVDLRRGGGAVGGSHPYEGERLVTGWHAHDLHQIEYAIAGVVEVETSIAHYLLPPQQAAWIPAGLAHQATMNAATRTVAVMFDPAVVPNPGDRARILAVSPLIREMIVYSLRWPITRTASDSVADEFFRALGHLVAEALDHEAPLCLPTSTDPVLSRAMAYTRAHLGAVTVGEVSGAVGVSERSLRRQFRATLGLSWRSYLLQARILRAMELFSVPGRSVLEVATAVGFDNGSAFARAFTQYCGETPSAYQRRVGTTRPARPGARPYTTSGRRPAAVTRPPAPAGSGTALPAR</sequence>
<dbReference type="CDD" id="cd06124">
    <property type="entry name" value="cupin_NimR-like_N"/>
    <property type="match status" value="1"/>
</dbReference>
<dbReference type="GO" id="GO:0003700">
    <property type="term" value="F:DNA-binding transcription factor activity"/>
    <property type="evidence" value="ECO:0007669"/>
    <property type="project" value="InterPro"/>
</dbReference>
<evidence type="ECO:0000259" key="5">
    <source>
        <dbReference type="PROSITE" id="PS01124"/>
    </source>
</evidence>
<evidence type="ECO:0000313" key="6">
    <source>
        <dbReference type="EMBL" id="OHV36177.1"/>
    </source>
</evidence>
<name>A0A1S1QR52_9ACTN</name>
<dbReference type="EMBL" id="MBLM01000118">
    <property type="protein sequence ID" value="OHV36177.1"/>
    <property type="molecule type" value="Genomic_DNA"/>
</dbReference>
<dbReference type="OrthoDB" id="2039152at2"/>
<accession>A0A1S1QR52</accession>
<dbReference type="RefSeq" id="WP_071085096.1">
    <property type="nucleotide sequence ID" value="NZ_MBLM01000118.1"/>
</dbReference>
<comment type="caution">
    <text evidence="6">The sequence shown here is derived from an EMBL/GenBank/DDBJ whole genome shotgun (WGS) entry which is preliminary data.</text>
</comment>
<dbReference type="GO" id="GO:0043565">
    <property type="term" value="F:sequence-specific DNA binding"/>
    <property type="evidence" value="ECO:0007669"/>
    <property type="project" value="InterPro"/>
</dbReference>
<dbReference type="InterPro" id="IPR014710">
    <property type="entry name" value="RmlC-like_jellyroll"/>
</dbReference>
<keyword evidence="1" id="KW-0805">Transcription regulation</keyword>
<keyword evidence="2" id="KW-0238">DNA-binding</keyword>
<evidence type="ECO:0000256" key="1">
    <source>
        <dbReference type="ARBA" id="ARBA00023015"/>
    </source>
</evidence>
<dbReference type="Pfam" id="PF12833">
    <property type="entry name" value="HTH_18"/>
    <property type="match status" value="1"/>
</dbReference>
<protein>
    <submittedName>
        <fullName evidence="6">AraC family transcriptional regulator</fullName>
    </submittedName>
</protein>
<dbReference type="PANTHER" id="PTHR11019">
    <property type="entry name" value="HTH-TYPE TRANSCRIPTIONAL REGULATOR NIMR"/>
    <property type="match status" value="1"/>
</dbReference>
<dbReference type="AlphaFoldDB" id="A0A1S1QR52"/>
<dbReference type="SUPFAM" id="SSF51182">
    <property type="entry name" value="RmlC-like cupins"/>
    <property type="match status" value="1"/>
</dbReference>
<dbReference type="Gene3D" id="2.60.120.10">
    <property type="entry name" value="Jelly Rolls"/>
    <property type="match status" value="1"/>
</dbReference>
<dbReference type="Gene3D" id="1.10.10.60">
    <property type="entry name" value="Homeodomain-like"/>
    <property type="match status" value="2"/>
</dbReference>
<evidence type="ECO:0000256" key="4">
    <source>
        <dbReference type="SAM" id="MobiDB-lite"/>
    </source>
</evidence>
<dbReference type="InterPro" id="IPR009057">
    <property type="entry name" value="Homeodomain-like_sf"/>
</dbReference>
<dbReference type="PANTHER" id="PTHR11019:SF159">
    <property type="entry name" value="TRANSCRIPTIONAL REGULATOR-RELATED"/>
    <property type="match status" value="1"/>
</dbReference>
<keyword evidence="7" id="KW-1185">Reference proteome</keyword>
<dbReference type="SMART" id="SM00342">
    <property type="entry name" value="HTH_ARAC"/>
    <property type="match status" value="1"/>
</dbReference>
<dbReference type="InterPro" id="IPR011051">
    <property type="entry name" value="RmlC_Cupin_sf"/>
</dbReference>
<evidence type="ECO:0000256" key="3">
    <source>
        <dbReference type="ARBA" id="ARBA00023163"/>
    </source>
</evidence>
<feature type="region of interest" description="Disordered" evidence="4">
    <location>
        <begin position="266"/>
        <end position="309"/>
    </location>
</feature>
<dbReference type="SUPFAM" id="SSF46689">
    <property type="entry name" value="Homeodomain-like"/>
    <property type="match status" value="1"/>
</dbReference>
<feature type="domain" description="HTH araC/xylS-type" evidence="5">
    <location>
        <begin position="172"/>
        <end position="269"/>
    </location>
</feature>
<proteinExistence type="predicted"/>
<keyword evidence="3" id="KW-0804">Transcription</keyword>
<dbReference type="InterPro" id="IPR020449">
    <property type="entry name" value="Tscrpt_reg_AraC-type_HTH"/>
</dbReference>
<dbReference type="PRINTS" id="PR00032">
    <property type="entry name" value="HTHARAC"/>
</dbReference>
<dbReference type="Proteomes" id="UP000179627">
    <property type="component" value="Unassembled WGS sequence"/>
</dbReference>
<gene>
    <name evidence="6" type="ORF">CC117_18500</name>
</gene>
<evidence type="ECO:0000313" key="7">
    <source>
        <dbReference type="Proteomes" id="UP000179627"/>
    </source>
</evidence>
<evidence type="ECO:0000256" key="2">
    <source>
        <dbReference type="ARBA" id="ARBA00023125"/>
    </source>
</evidence>
<reference evidence="7" key="1">
    <citation type="submission" date="2016-07" db="EMBL/GenBank/DDBJ databases">
        <title>Sequence Frankia sp. strain CcI1.17.</title>
        <authorList>
            <person name="Ghodhbane-Gtari F."/>
            <person name="Swanson E."/>
            <person name="Gueddou A."/>
            <person name="Morris K."/>
            <person name="Hezbri K."/>
            <person name="Ktari A."/>
            <person name="Nouioui I."/>
            <person name="Abebe-Akele F."/>
            <person name="Simpson S."/>
            <person name="Thomas K."/>
            <person name="Gtari M."/>
            <person name="Tisa L.S."/>
            <person name="Hurst S."/>
        </authorList>
    </citation>
    <scope>NUCLEOTIDE SEQUENCE [LARGE SCALE GENOMIC DNA]</scope>
    <source>
        <strain evidence="7">Cc1.17</strain>
    </source>
</reference>
<organism evidence="6 7">
    <name type="scientific">Parafrankia colletiae</name>
    <dbReference type="NCBI Taxonomy" id="573497"/>
    <lineage>
        <taxon>Bacteria</taxon>
        <taxon>Bacillati</taxon>
        <taxon>Actinomycetota</taxon>
        <taxon>Actinomycetes</taxon>
        <taxon>Frankiales</taxon>
        <taxon>Frankiaceae</taxon>
        <taxon>Parafrankia</taxon>
    </lineage>
</organism>
<dbReference type="PROSITE" id="PS01124">
    <property type="entry name" value="HTH_ARAC_FAMILY_2"/>
    <property type="match status" value="1"/>
</dbReference>
<dbReference type="InterPro" id="IPR018060">
    <property type="entry name" value="HTH_AraC"/>
</dbReference>
<feature type="region of interest" description="Disordered" evidence="4">
    <location>
        <begin position="1"/>
        <end position="21"/>
    </location>
</feature>